<keyword evidence="2" id="KW-1185">Reference proteome</keyword>
<dbReference type="STRING" id="398720.MED217_07201"/>
<dbReference type="OrthoDB" id="1524444at2"/>
<accession>A3XMP5</accession>
<dbReference type="PROSITE" id="PS51257">
    <property type="entry name" value="PROKAR_LIPOPROTEIN"/>
    <property type="match status" value="1"/>
</dbReference>
<protein>
    <recommendedName>
        <fullName evidence="3">Dihydrolipoamide dehydrogenase</fullName>
    </recommendedName>
</protein>
<dbReference type="RefSeq" id="WP_009779821.1">
    <property type="nucleotide sequence ID" value="NZ_CH672395.1"/>
</dbReference>
<comment type="caution">
    <text evidence="1">The sequence shown here is derived from an EMBL/GenBank/DDBJ whole genome shotgun (WGS) entry which is preliminary data.</text>
</comment>
<dbReference type="HOGENOM" id="CLU_123838_0_0_10"/>
<organism evidence="1 2">
    <name type="scientific">Leeuwenhoekiella blandensis (strain CECT 7118 / CCUG 51940 / KCTC 22103 / MED217)</name>
    <name type="common">Flavobacterium sp. (strain MED217)</name>
    <dbReference type="NCBI Taxonomy" id="398720"/>
    <lineage>
        <taxon>Bacteria</taxon>
        <taxon>Pseudomonadati</taxon>
        <taxon>Bacteroidota</taxon>
        <taxon>Flavobacteriia</taxon>
        <taxon>Flavobacteriales</taxon>
        <taxon>Flavobacteriaceae</taxon>
        <taxon>Leeuwenhoekiella</taxon>
    </lineage>
</organism>
<dbReference type="Proteomes" id="UP000001601">
    <property type="component" value="Unassembled WGS sequence"/>
</dbReference>
<gene>
    <name evidence="1" type="ORF">MED217_07201</name>
</gene>
<reference evidence="1 2" key="1">
    <citation type="journal article" date="2007" name="Nature">
        <title>Light stimulates growth of proteorhodopsin-containing marine Flavobacteria.</title>
        <authorList>
            <person name="Gomez-Consarnau L."/>
            <person name="Gonzalez J.M."/>
            <person name="Coll-Llado M."/>
            <person name="Gourdon P."/>
            <person name="Pascher T."/>
            <person name="Neutze R."/>
            <person name="Pedros-Alio C."/>
            <person name="Pinhassi J."/>
        </authorList>
    </citation>
    <scope>NUCLEOTIDE SEQUENCE [LARGE SCALE GENOMIC DNA]</scope>
    <source>
        <strain evidence="1 2">MED217</strain>
    </source>
</reference>
<sequence length="170" mass="18734">MKKLFTILSIVALGFTACEGDPGPQGPPGLDGTALVGSTYETPAIDFSVDNDFYRFTFPSNIVNGDAVLVYRLEDVVDGLDVWEPLPTATIFFDDGGFLQYRFNYTLGDVDIILESDDISLAGAEFTQDQIFRIVVVPSDLVAEFNGDFSNYYEVMSALELNETNIQTLK</sequence>
<name>A3XMP5_LEEBM</name>
<dbReference type="AlphaFoldDB" id="A3XMP5"/>
<evidence type="ECO:0000313" key="2">
    <source>
        <dbReference type="Proteomes" id="UP000001601"/>
    </source>
</evidence>
<evidence type="ECO:0008006" key="3">
    <source>
        <dbReference type="Google" id="ProtNLM"/>
    </source>
</evidence>
<dbReference type="eggNOG" id="ENOG503320A">
    <property type="taxonomic scope" value="Bacteria"/>
</dbReference>
<proteinExistence type="predicted"/>
<evidence type="ECO:0000313" key="1">
    <source>
        <dbReference type="EMBL" id="EAQ49172.1"/>
    </source>
</evidence>
<dbReference type="EMBL" id="AANC01000005">
    <property type="protein sequence ID" value="EAQ49172.1"/>
    <property type="molecule type" value="Genomic_DNA"/>
</dbReference>